<gene>
    <name evidence="2" type="ORF">C1H46_035843</name>
</gene>
<evidence type="ECO:0000313" key="2">
    <source>
        <dbReference type="EMBL" id="TQD78605.1"/>
    </source>
</evidence>
<accession>A0A540KWJ1</accession>
<proteinExistence type="predicted"/>
<dbReference type="EMBL" id="VIEB01000899">
    <property type="protein sequence ID" value="TQD78605.1"/>
    <property type="molecule type" value="Genomic_DNA"/>
</dbReference>
<evidence type="ECO:0000313" key="3">
    <source>
        <dbReference type="Proteomes" id="UP000315295"/>
    </source>
</evidence>
<organism evidence="2 3">
    <name type="scientific">Malus baccata</name>
    <name type="common">Siberian crab apple</name>
    <name type="synonym">Pyrus baccata</name>
    <dbReference type="NCBI Taxonomy" id="106549"/>
    <lineage>
        <taxon>Eukaryota</taxon>
        <taxon>Viridiplantae</taxon>
        <taxon>Streptophyta</taxon>
        <taxon>Embryophyta</taxon>
        <taxon>Tracheophyta</taxon>
        <taxon>Spermatophyta</taxon>
        <taxon>Magnoliopsida</taxon>
        <taxon>eudicotyledons</taxon>
        <taxon>Gunneridae</taxon>
        <taxon>Pentapetalae</taxon>
        <taxon>rosids</taxon>
        <taxon>fabids</taxon>
        <taxon>Rosales</taxon>
        <taxon>Rosaceae</taxon>
        <taxon>Amygdaloideae</taxon>
        <taxon>Maleae</taxon>
        <taxon>Malus</taxon>
    </lineage>
</organism>
<feature type="region of interest" description="Disordered" evidence="1">
    <location>
        <begin position="13"/>
        <end position="47"/>
    </location>
</feature>
<feature type="compositionally biased region" description="Polar residues" evidence="1">
    <location>
        <begin position="34"/>
        <end position="43"/>
    </location>
</feature>
<name>A0A540KWJ1_MALBA</name>
<protein>
    <submittedName>
        <fullName evidence="2">Uncharacterized protein</fullName>
    </submittedName>
</protein>
<sequence>MVVSGCLGGVNRISFSQPEDSGRETAAAVETEPDNSNNRTSRVFRQGEGLDRAPGVFFRRGEGRPPLLALTWLRHCFWLTKTDEIDATKAPTDDHDT</sequence>
<comment type="caution">
    <text evidence="2">The sequence shown here is derived from an EMBL/GenBank/DDBJ whole genome shotgun (WGS) entry which is preliminary data.</text>
</comment>
<reference evidence="2 3" key="1">
    <citation type="journal article" date="2019" name="G3 (Bethesda)">
        <title>Sequencing of a Wild Apple (Malus baccata) Genome Unravels the Differences Between Cultivated and Wild Apple Species Regarding Disease Resistance and Cold Tolerance.</title>
        <authorList>
            <person name="Chen X."/>
        </authorList>
    </citation>
    <scope>NUCLEOTIDE SEQUENCE [LARGE SCALE GENOMIC DNA]</scope>
    <source>
        <strain evidence="3">cv. Shandingzi</strain>
        <tissue evidence="2">Leaves</tissue>
    </source>
</reference>
<keyword evidence="3" id="KW-1185">Reference proteome</keyword>
<dbReference type="Proteomes" id="UP000315295">
    <property type="component" value="Unassembled WGS sequence"/>
</dbReference>
<dbReference type="AlphaFoldDB" id="A0A540KWJ1"/>
<evidence type="ECO:0000256" key="1">
    <source>
        <dbReference type="SAM" id="MobiDB-lite"/>
    </source>
</evidence>